<dbReference type="Gene3D" id="1.20.1720.10">
    <property type="entry name" value="Multidrug resistance protein D"/>
    <property type="match status" value="1"/>
</dbReference>
<name>A0ABR4H852_9EURO</name>
<dbReference type="InterPro" id="IPR020846">
    <property type="entry name" value="MFS_dom"/>
</dbReference>
<dbReference type="PROSITE" id="PS50850">
    <property type="entry name" value="MFS"/>
    <property type="match status" value="1"/>
</dbReference>
<dbReference type="InterPro" id="IPR011701">
    <property type="entry name" value="MFS"/>
</dbReference>
<evidence type="ECO:0000256" key="6">
    <source>
        <dbReference type="SAM" id="MobiDB-lite"/>
    </source>
</evidence>
<dbReference type="InterPro" id="IPR001958">
    <property type="entry name" value="Tet-R_TetA/multi-R_MdtG-like"/>
</dbReference>
<feature type="transmembrane region" description="Helical" evidence="7">
    <location>
        <begin position="264"/>
        <end position="286"/>
    </location>
</feature>
<feature type="transmembrane region" description="Helical" evidence="7">
    <location>
        <begin position="96"/>
        <end position="113"/>
    </location>
</feature>
<dbReference type="PANTHER" id="PTHR23502">
    <property type="entry name" value="MAJOR FACILITATOR SUPERFAMILY"/>
    <property type="match status" value="1"/>
</dbReference>
<dbReference type="InterPro" id="IPR036259">
    <property type="entry name" value="MFS_trans_sf"/>
</dbReference>
<keyword evidence="2" id="KW-0813">Transport</keyword>
<dbReference type="Pfam" id="PF07690">
    <property type="entry name" value="MFS_1"/>
    <property type="match status" value="1"/>
</dbReference>
<feature type="transmembrane region" description="Helical" evidence="7">
    <location>
        <begin position="28"/>
        <end position="51"/>
    </location>
</feature>
<comment type="subcellular location">
    <subcellularLocation>
        <location evidence="1">Membrane</location>
        <topology evidence="1">Multi-pass membrane protein</topology>
    </subcellularLocation>
</comment>
<dbReference type="PRINTS" id="PR01035">
    <property type="entry name" value="TCRTETA"/>
</dbReference>
<evidence type="ECO:0000256" key="4">
    <source>
        <dbReference type="ARBA" id="ARBA00022989"/>
    </source>
</evidence>
<keyword evidence="3 7" id="KW-0812">Transmembrane</keyword>
<feature type="transmembrane region" description="Helical" evidence="7">
    <location>
        <begin position="306"/>
        <end position="329"/>
    </location>
</feature>
<protein>
    <submittedName>
        <fullName evidence="9">Major facilitator superfamily domain-containing protein</fullName>
    </submittedName>
</protein>
<accession>A0ABR4H852</accession>
<feature type="transmembrane region" description="Helical" evidence="7">
    <location>
        <begin position="187"/>
        <end position="206"/>
    </location>
</feature>
<sequence length="411" mass="44271">MGEENAPAVTAPTLASPPYSIYTTREKWILVTLVGCAGLFSPLPANIYFPAIPTLTSAFNRSIEDINLTVTIYLIFQGVGPMLWGPLADRWGRRPLYLVCLSILTASCIGLALCPPSAYWLLLLLRALQAGGCASTIALGAGVIGDIAVAEERGGFFGMFNLGPMLAPCIGPALGGALSDHMGWRSIFWFLAIISGCCLLLILACLPETLRAIVGNGSIPPQKSPLSRALIPVVGQHKNTQEQAPTIDDNPPPTTRGRSNPFRLLLYPDVALTLAYTGIIHAVNYTITTTISSSFAEIYPSLSETAIGLCYLAGGGGMILGSTITGKMLNWDYARIKKQISQRDALEGGSRSCGNEDRDRVPIEYARLRITPVLLTLLVGCVLGWGWVLEKRAHLAVPMVLQVIRKSQRYE</sequence>
<keyword evidence="4 7" id="KW-1133">Transmembrane helix</keyword>
<feature type="transmembrane region" description="Helical" evidence="7">
    <location>
        <begin position="368"/>
        <end position="388"/>
    </location>
</feature>
<reference evidence="9 10" key="1">
    <citation type="submission" date="2024-07" db="EMBL/GenBank/DDBJ databases">
        <title>Section-level genome sequencing and comparative genomics of Aspergillus sections Usti and Cavernicolus.</title>
        <authorList>
            <consortium name="Lawrence Berkeley National Laboratory"/>
            <person name="Nybo J.L."/>
            <person name="Vesth T.C."/>
            <person name="Theobald S."/>
            <person name="Frisvad J.C."/>
            <person name="Larsen T.O."/>
            <person name="Kjaerboelling I."/>
            <person name="Rothschild-Mancinelli K."/>
            <person name="Lyhne E.K."/>
            <person name="Kogle M.E."/>
            <person name="Barry K."/>
            <person name="Clum A."/>
            <person name="Na H."/>
            <person name="Ledsgaard L."/>
            <person name="Lin J."/>
            <person name="Lipzen A."/>
            <person name="Kuo A."/>
            <person name="Riley R."/>
            <person name="Mondo S."/>
            <person name="Labutti K."/>
            <person name="Haridas S."/>
            <person name="Pangalinan J."/>
            <person name="Salamov A.A."/>
            <person name="Simmons B.A."/>
            <person name="Magnuson J.K."/>
            <person name="Chen J."/>
            <person name="Drula E."/>
            <person name="Henrissat B."/>
            <person name="Wiebenga A."/>
            <person name="Lubbers R.J."/>
            <person name="Gomes A.C."/>
            <person name="Makela M.R."/>
            <person name="Stajich J."/>
            <person name="Grigoriev I.V."/>
            <person name="Mortensen U.H."/>
            <person name="De Vries R.P."/>
            <person name="Baker S.E."/>
            <person name="Andersen M.R."/>
        </authorList>
    </citation>
    <scope>NUCLEOTIDE SEQUENCE [LARGE SCALE GENOMIC DNA]</scope>
    <source>
        <strain evidence="9 10">CBS 588.65</strain>
    </source>
</reference>
<evidence type="ECO:0000256" key="3">
    <source>
        <dbReference type="ARBA" id="ARBA00022692"/>
    </source>
</evidence>
<feature type="transmembrane region" description="Helical" evidence="7">
    <location>
        <begin position="156"/>
        <end position="175"/>
    </location>
</feature>
<evidence type="ECO:0000256" key="7">
    <source>
        <dbReference type="SAM" id="Phobius"/>
    </source>
</evidence>
<feature type="domain" description="Major facilitator superfamily (MFS) profile" evidence="8">
    <location>
        <begin position="30"/>
        <end position="411"/>
    </location>
</feature>
<evidence type="ECO:0000313" key="9">
    <source>
        <dbReference type="EMBL" id="KAL2811615.1"/>
    </source>
</evidence>
<comment type="caution">
    <text evidence="9">The sequence shown here is derived from an EMBL/GenBank/DDBJ whole genome shotgun (WGS) entry which is preliminary data.</text>
</comment>
<keyword evidence="10" id="KW-1185">Reference proteome</keyword>
<evidence type="ECO:0000256" key="2">
    <source>
        <dbReference type="ARBA" id="ARBA00022448"/>
    </source>
</evidence>
<evidence type="ECO:0000256" key="1">
    <source>
        <dbReference type="ARBA" id="ARBA00004141"/>
    </source>
</evidence>
<feature type="transmembrane region" description="Helical" evidence="7">
    <location>
        <begin position="119"/>
        <end position="144"/>
    </location>
</feature>
<evidence type="ECO:0000259" key="8">
    <source>
        <dbReference type="PROSITE" id="PS50850"/>
    </source>
</evidence>
<proteinExistence type="predicted"/>
<keyword evidence="5 7" id="KW-0472">Membrane</keyword>
<evidence type="ECO:0000313" key="10">
    <source>
        <dbReference type="Proteomes" id="UP001610334"/>
    </source>
</evidence>
<gene>
    <name evidence="9" type="ORF">BJX63DRAFT_398888</name>
</gene>
<feature type="transmembrane region" description="Helical" evidence="7">
    <location>
        <begin position="66"/>
        <end position="84"/>
    </location>
</feature>
<dbReference type="EMBL" id="JBFXLT010000056">
    <property type="protein sequence ID" value="KAL2811615.1"/>
    <property type="molecule type" value="Genomic_DNA"/>
</dbReference>
<organism evidence="9 10">
    <name type="scientific">Aspergillus granulosus</name>
    <dbReference type="NCBI Taxonomy" id="176169"/>
    <lineage>
        <taxon>Eukaryota</taxon>
        <taxon>Fungi</taxon>
        <taxon>Dikarya</taxon>
        <taxon>Ascomycota</taxon>
        <taxon>Pezizomycotina</taxon>
        <taxon>Eurotiomycetes</taxon>
        <taxon>Eurotiomycetidae</taxon>
        <taxon>Eurotiales</taxon>
        <taxon>Aspergillaceae</taxon>
        <taxon>Aspergillus</taxon>
        <taxon>Aspergillus subgen. Nidulantes</taxon>
    </lineage>
</organism>
<dbReference type="Proteomes" id="UP001610334">
    <property type="component" value="Unassembled WGS sequence"/>
</dbReference>
<dbReference type="PANTHER" id="PTHR23502:SF51">
    <property type="entry name" value="QUINIDINE RESISTANCE PROTEIN 1-RELATED"/>
    <property type="match status" value="1"/>
</dbReference>
<evidence type="ECO:0000256" key="5">
    <source>
        <dbReference type="ARBA" id="ARBA00023136"/>
    </source>
</evidence>
<feature type="region of interest" description="Disordered" evidence="6">
    <location>
        <begin position="237"/>
        <end position="260"/>
    </location>
</feature>
<dbReference type="SUPFAM" id="SSF103473">
    <property type="entry name" value="MFS general substrate transporter"/>
    <property type="match status" value="1"/>
</dbReference>